<dbReference type="Proteomes" id="UP000749471">
    <property type="component" value="Unassembled WGS sequence"/>
</dbReference>
<organism evidence="3 4">
    <name type="scientific">Tissierella simiarum</name>
    <dbReference type="NCBI Taxonomy" id="2841534"/>
    <lineage>
        <taxon>Bacteria</taxon>
        <taxon>Bacillati</taxon>
        <taxon>Bacillota</taxon>
        <taxon>Tissierellia</taxon>
        <taxon>Tissierellales</taxon>
        <taxon>Tissierellaceae</taxon>
        <taxon>Tissierella</taxon>
    </lineage>
</organism>
<gene>
    <name evidence="3" type="ORF">KQI42_06170</name>
</gene>
<dbReference type="EMBL" id="JAHLPM010000004">
    <property type="protein sequence ID" value="MBU5437583.1"/>
    <property type="molecule type" value="Genomic_DNA"/>
</dbReference>
<keyword evidence="4" id="KW-1185">Reference proteome</keyword>
<feature type="domain" description="MnmG N-terminal" evidence="2">
    <location>
        <begin position="9"/>
        <end position="86"/>
    </location>
</feature>
<accession>A0ABS6E3U8</accession>
<dbReference type="Pfam" id="PF01134">
    <property type="entry name" value="GIDA"/>
    <property type="match status" value="1"/>
</dbReference>
<evidence type="ECO:0000313" key="3">
    <source>
        <dbReference type="EMBL" id="MBU5437583.1"/>
    </source>
</evidence>
<evidence type="ECO:0000259" key="2">
    <source>
        <dbReference type="Pfam" id="PF01134"/>
    </source>
</evidence>
<proteinExistence type="predicted"/>
<dbReference type="InterPro" id="IPR040131">
    <property type="entry name" value="MnmG_N"/>
</dbReference>
<evidence type="ECO:0000256" key="1">
    <source>
        <dbReference type="ARBA" id="ARBA00001974"/>
    </source>
</evidence>
<evidence type="ECO:0000313" key="4">
    <source>
        <dbReference type="Proteomes" id="UP000749471"/>
    </source>
</evidence>
<comment type="cofactor">
    <cofactor evidence="1">
        <name>FAD</name>
        <dbReference type="ChEBI" id="CHEBI:57692"/>
    </cofactor>
</comment>
<reference evidence="3 4" key="1">
    <citation type="submission" date="2021-06" db="EMBL/GenBank/DDBJ databases">
        <authorList>
            <person name="Sun Q."/>
            <person name="Li D."/>
        </authorList>
    </citation>
    <scope>NUCLEOTIDE SEQUENCE [LARGE SCALE GENOMIC DNA]</scope>
    <source>
        <strain evidence="3 4">MSJ-40</strain>
    </source>
</reference>
<comment type="caution">
    <text evidence="3">The sequence shown here is derived from an EMBL/GenBank/DDBJ whole genome shotgun (WGS) entry which is preliminary data.</text>
</comment>
<protein>
    <submittedName>
        <fullName evidence="3">FAD-dependent oxidoreductase</fullName>
    </submittedName>
</protein>
<sequence>MTSFYPLEKLRKIKGMENAKYEDPYSGGKGNSVRYLSLAPRDNFMKVRGLNNLFCGGEKAGLFVGHTEAITTGSLAGHNSVRYLADMELLELPNTLAVGDIISFENEMKETEEGIRDRYTFAGSTYFTRMKEKNLYTTDLSVIEEKVKSENLIGVYEKQLI</sequence>
<name>A0ABS6E3U8_9FIRM</name>